<feature type="region of interest" description="Disordered" evidence="1">
    <location>
        <begin position="49"/>
        <end position="98"/>
    </location>
</feature>
<gene>
    <name evidence="2" type="ORF">GCM10010260_29770</name>
</gene>
<dbReference type="Gene3D" id="3.50.50.60">
    <property type="entry name" value="FAD/NAD(P)-binding domain"/>
    <property type="match status" value="1"/>
</dbReference>
<dbReference type="EMBL" id="BMTD01000005">
    <property type="protein sequence ID" value="GGU93014.1"/>
    <property type="molecule type" value="Genomic_DNA"/>
</dbReference>
<organism evidence="2 3">
    <name type="scientific">Streptomyces filipinensis</name>
    <dbReference type="NCBI Taxonomy" id="66887"/>
    <lineage>
        <taxon>Bacteria</taxon>
        <taxon>Bacillati</taxon>
        <taxon>Actinomycetota</taxon>
        <taxon>Actinomycetes</taxon>
        <taxon>Kitasatosporales</taxon>
        <taxon>Streptomycetaceae</taxon>
        <taxon>Streptomyces</taxon>
    </lineage>
</organism>
<dbReference type="Proteomes" id="UP000618795">
    <property type="component" value="Unassembled WGS sequence"/>
</dbReference>
<dbReference type="AlphaFoldDB" id="A0A918MBJ4"/>
<evidence type="ECO:0000256" key="1">
    <source>
        <dbReference type="SAM" id="MobiDB-lite"/>
    </source>
</evidence>
<sequence>MPAVCCWAPELTALITEGETAPVPRALHALPVDHRWDRVPGVTPLGDAAHLTARPGEGAGLAPYDGPERGDAKPAWIRPLPKRRSSSGPSTGGRSVGR</sequence>
<keyword evidence="3" id="KW-1185">Reference proteome</keyword>
<proteinExistence type="predicted"/>
<dbReference type="InterPro" id="IPR036188">
    <property type="entry name" value="FAD/NAD-bd_sf"/>
</dbReference>
<name>A0A918MBJ4_9ACTN</name>
<comment type="caution">
    <text evidence="2">The sequence shown here is derived from an EMBL/GenBank/DDBJ whole genome shotgun (WGS) entry which is preliminary data.</text>
</comment>
<reference evidence="2" key="2">
    <citation type="submission" date="2020-09" db="EMBL/GenBank/DDBJ databases">
        <authorList>
            <person name="Sun Q."/>
            <person name="Ohkuma M."/>
        </authorList>
    </citation>
    <scope>NUCLEOTIDE SEQUENCE</scope>
    <source>
        <strain evidence="2">JCM 4369</strain>
    </source>
</reference>
<evidence type="ECO:0000313" key="2">
    <source>
        <dbReference type="EMBL" id="GGU93014.1"/>
    </source>
</evidence>
<reference evidence="2" key="1">
    <citation type="journal article" date="2014" name="Int. J. Syst. Evol. Microbiol.">
        <title>Complete genome sequence of Corynebacterium casei LMG S-19264T (=DSM 44701T), isolated from a smear-ripened cheese.</title>
        <authorList>
            <consortium name="US DOE Joint Genome Institute (JGI-PGF)"/>
            <person name="Walter F."/>
            <person name="Albersmeier A."/>
            <person name="Kalinowski J."/>
            <person name="Ruckert C."/>
        </authorList>
    </citation>
    <scope>NUCLEOTIDE SEQUENCE</scope>
    <source>
        <strain evidence="2">JCM 4369</strain>
    </source>
</reference>
<accession>A0A918MBJ4</accession>
<protein>
    <submittedName>
        <fullName evidence="2">Uncharacterized protein</fullName>
    </submittedName>
</protein>
<evidence type="ECO:0000313" key="3">
    <source>
        <dbReference type="Proteomes" id="UP000618795"/>
    </source>
</evidence>